<dbReference type="GO" id="GO:0009081">
    <property type="term" value="P:branched-chain amino acid metabolic process"/>
    <property type="evidence" value="ECO:0007669"/>
    <property type="project" value="InterPro"/>
</dbReference>
<proteinExistence type="inferred from homology"/>
<evidence type="ECO:0000256" key="4">
    <source>
        <dbReference type="ARBA" id="ARBA00022679"/>
    </source>
</evidence>
<keyword evidence="5" id="KW-0663">Pyridoxal phosphate</keyword>
<dbReference type="Gene3D" id="3.20.10.10">
    <property type="entry name" value="D-amino Acid Aminotransferase, subunit A, domain 2"/>
    <property type="match status" value="1"/>
</dbReference>
<dbReference type="PANTHER" id="PTHR42825">
    <property type="entry name" value="AMINO ACID AMINOTRANSFERASE"/>
    <property type="match status" value="1"/>
</dbReference>
<evidence type="ECO:0000256" key="1">
    <source>
        <dbReference type="ARBA" id="ARBA00001933"/>
    </source>
</evidence>
<dbReference type="InterPro" id="IPR043132">
    <property type="entry name" value="BCAT-like_C"/>
</dbReference>
<dbReference type="InterPro" id="IPR043131">
    <property type="entry name" value="BCAT-like_N"/>
</dbReference>
<dbReference type="PANTHER" id="PTHR42825:SF2">
    <property type="entry name" value="BRANCHED-CHAIN-AMINO-ACID AMINOTRANSFERASE 3, CHLOROPLASTIC-RELATED"/>
    <property type="match status" value="1"/>
</dbReference>
<comment type="cofactor">
    <cofactor evidence="1">
        <name>pyridoxal 5'-phosphate</name>
        <dbReference type="ChEBI" id="CHEBI:597326"/>
    </cofactor>
</comment>
<dbReference type="GO" id="GO:0004084">
    <property type="term" value="F:branched-chain-amino-acid transaminase activity"/>
    <property type="evidence" value="ECO:0007669"/>
    <property type="project" value="InterPro"/>
</dbReference>
<sequence length="371" mass="40890">MYVVSLADGHASLELITSELRSTTSDIVPTSHVECTYSPTTSSWSAPTVINNPNLQINGFAVGLNYGGPYYESLTARRTRDNRILLFRPHDHARHLADAATAVGMTAVPEHIFLECVRKAVAFNTFYVPPPQTDAVLYIRPLLFGPSVPRIRDSPAQYIFCVFVQPGAVYPRTAAQNAIVLSDSGADDVPTAAETQKCSRTETWDEGWKRGLGGTGQLDGRQAERDDYTMKLQLENTRHGSFIKGFTASAFIGVQEEHGRYTLMVPRHPSRSIISDSCVAIAIQLGWKVKVGPISVDDIDTLSEVIATSTWHWLLPIRLIFYPSARQTVVYHAGSHKAGSACRVLRNAIGKIMGGEVSDIWQWCVLVTQED</sequence>
<comment type="similarity">
    <text evidence="2">Belongs to the class-IV pyridoxal-phosphate-dependent aminotransferase family.</text>
</comment>
<reference evidence="6 7" key="1">
    <citation type="submission" date="2018-02" db="EMBL/GenBank/DDBJ databases">
        <title>The genomes of Aspergillus section Nigri reveals drivers in fungal speciation.</title>
        <authorList>
            <consortium name="DOE Joint Genome Institute"/>
            <person name="Vesth T.C."/>
            <person name="Nybo J."/>
            <person name="Theobald S."/>
            <person name="Brandl J."/>
            <person name="Frisvad J.C."/>
            <person name="Nielsen K.F."/>
            <person name="Lyhne E.K."/>
            <person name="Kogle M.E."/>
            <person name="Kuo A."/>
            <person name="Riley R."/>
            <person name="Clum A."/>
            <person name="Nolan M."/>
            <person name="Lipzen A."/>
            <person name="Salamov A."/>
            <person name="Henrissat B."/>
            <person name="Wiebenga A."/>
            <person name="De vries R.P."/>
            <person name="Grigoriev I.V."/>
            <person name="Mortensen U.H."/>
            <person name="Andersen M.R."/>
            <person name="Baker S.E."/>
        </authorList>
    </citation>
    <scope>NUCLEOTIDE SEQUENCE [LARGE SCALE GENOMIC DNA]</scope>
    <source>
        <strain evidence="6 7">CBS 112811</strain>
    </source>
</reference>
<evidence type="ECO:0000313" key="7">
    <source>
        <dbReference type="Proteomes" id="UP000249526"/>
    </source>
</evidence>
<dbReference type="Gene3D" id="3.30.470.10">
    <property type="match status" value="1"/>
</dbReference>
<dbReference type="Proteomes" id="UP000249526">
    <property type="component" value="Unassembled WGS sequence"/>
</dbReference>
<evidence type="ECO:0000256" key="5">
    <source>
        <dbReference type="ARBA" id="ARBA00022898"/>
    </source>
</evidence>
<evidence type="ECO:0000256" key="3">
    <source>
        <dbReference type="ARBA" id="ARBA00022576"/>
    </source>
</evidence>
<keyword evidence="3 6" id="KW-0032">Aminotransferase</keyword>
<keyword evidence="4 6" id="KW-0808">Transferase</keyword>
<keyword evidence="7" id="KW-1185">Reference proteome</keyword>
<dbReference type="RefSeq" id="XP_025511598.1">
    <property type="nucleotide sequence ID" value="XM_025658221.1"/>
</dbReference>
<dbReference type="GeneID" id="37161623"/>
<evidence type="ECO:0000313" key="6">
    <source>
        <dbReference type="EMBL" id="RAH53676.1"/>
    </source>
</evidence>
<organism evidence="6 7">
    <name type="scientific">Aspergillus piperis CBS 112811</name>
    <dbReference type="NCBI Taxonomy" id="1448313"/>
    <lineage>
        <taxon>Eukaryota</taxon>
        <taxon>Fungi</taxon>
        <taxon>Dikarya</taxon>
        <taxon>Ascomycota</taxon>
        <taxon>Pezizomycotina</taxon>
        <taxon>Eurotiomycetes</taxon>
        <taxon>Eurotiomycetidae</taxon>
        <taxon>Eurotiales</taxon>
        <taxon>Aspergillaceae</taxon>
        <taxon>Aspergillus</taxon>
        <taxon>Aspergillus subgen. Circumdati</taxon>
    </lineage>
</organism>
<protein>
    <submittedName>
        <fullName evidence="6">Branched-chain amino acid aminotransferase</fullName>
    </submittedName>
</protein>
<dbReference type="SUPFAM" id="SSF56752">
    <property type="entry name" value="D-aminoacid aminotransferase-like PLP-dependent enzymes"/>
    <property type="match status" value="1"/>
</dbReference>
<dbReference type="EMBL" id="KZ825075">
    <property type="protein sequence ID" value="RAH53676.1"/>
    <property type="molecule type" value="Genomic_DNA"/>
</dbReference>
<name>A0A8G1VHT5_9EURO</name>
<dbReference type="InterPro" id="IPR036038">
    <property type="entry name" value="Aminotransferase-like"/>
</dbReference>
<evidence type="ECO:0000256" key="2">
    <source>
        <dbReference type="ARBA" id="ARBA00009320"/>
    </source>
</evidence>
<gene>
    <name evidence="6" type="ORF">BO85DRAFT_428835</name>
</gene>
<dbReference type="InterPro" id="IPR005786">
    <property type="entry name" value="B_amino_transII"/>
</dbReference>
<dbReference type="AlphaFoldDB" id="A0A8G1VHT5"/>
<accession>A0A8G1VHT5</accession>